<dbReference type="Proteomes" id="UP000821865">
    <property type="component" value="Chromosome 11"/>
</dbReference>
<evidence type="ECO:0000313" key="2">
    <source>
        <dbReference type="Proteomes" id="UP000821865"/>
    </source>
</evidence>
<keyword evidence="2" id="KW-1185">Reference proteome</keyword>
<evidence type="ECO:0000313" key="1">
    <source>
        <dbReference type="EMBL" id="KAH7970320.1"/>
    </source>
</evidence>
<comment type="caution">
    <text evidence="1">The sequence shown here is derived from an EMBL/GenBank/DDBJ whole genome shotgun (WGS) entry which is preliminary data.</text>
</comment>
<accession>A0ACB8DHM5</accession>
<protein>
    <submittedName>
        <fullName evidence="1">Uncharacterized protein</fullName>
    </submittedName>
</protein>
<dbReference type="EMBL" id="CM023480">
    <property type="protein sequence ID" value="KAH7970320.1"/>
    <property type="molecule type" value="Genomic_DNA"/>
</dbReference>
<proteinExistence type="predicted"/>
<gene>
    <name evidence="1" type="ORF">HPB49_003507</name>
</gene>
<reference evidence="1" key="1">
    <citation type="submission" date="2020-05" db="EMBL/GenBank/DDBJ databases">
        <title>Large-scale comparative analyses of tick genomes elucidate their genetic diversity and vector capacities.</title>
        <authorList>
            <person name="Jia N."/>
            <person name="Wang J."/>
            <person name="Shi W."/>
            <person name="Du L."/>
            <person name="Sun Y."/>
            <person name="Zhan W."/>
            <person name="Jiang J."/>
            <person name="Wang Q."/>
            <person name="Zhang B."/>
            <person name="Ji P."/>
            <person name="Sakyi L.B."/>
            <person name="Cui X."/>
            <person name="Yuan T."/>
            <person name="Jiang B."/>
            <person name="Yang W."/>
            <person name="Lam T.T.-Y."/>
            <person name="Chang Q."/>
            <person name="Ding S."/>
            <person name="Wang X."/>
            <person name="Zhu J."/>
            <person name="Ruan X."/>
            <person name="Zhao L."/>
            <person name="Wei J."/>
            <person name="Que T."/>
            <person name="Du C."/>
            <person name="Cheng J."/>
            <person name="Dai P."/>
            <person name="Han X."/>
            <person name="Huang E."/>
            <person name="Gao Y."/>
            <person name="Liu J."/>
            <person name="Shao H."/>
            <person name="Ye R."/>
            <person name="Li L."/>
            <person name="Wei W."/>
            <person name="Wang X."/>
            <person name="Wang C."/>
            <person name="Yang T."/>
            <person name="Huo Q."/>
            <person name="Li W."/>
            <person name="Guo W."/>
            <person name="Chen H."/>
            <person name="Zhou L."/>
            <person name="Ni X."/>
            <person name="Tian J."/>
            <person name="Zhou Y."/>
            <person name="Sheng Y."/>
            <person name="Liu T."/>
            <person name="Pan Y."/>
            <person name="Xia L."/>
            <person name="Li J."/>
            <person name="Zhao F."/>
            <person name="Cao W."/>
        </authorList>
    </citation>
    <scope>NUCLEOTIDE SEQUENCE</scope>
    <source>
        <strain evidence="1">Dsil-2018</strain>
    </source>
</reference>
<organism evidence="1 2">
    <name type="scientific">Dermacentor silvarum</name>
    <name type="common">Tick</name>
    <dbReference type="NCBI Taxonomy" id="543639"/>
    <lineage>
        <taxon>Eukaryota</taxon>
        <taxon>Metazoa</taxon>
        <taxon>Ecdysozoa</taxon>
        <taxon>Arthropoda</taxon>
        <taxon>Chelicerata</taxon>
        <taxon>Arachnida</taxon>
        <taxon>Acari</taxon>
        <taxon>Parasitiformes</taxon>
        <taxon>Ixodida</taxon>
        <taxon>Ixodoidea</taxon>
        <taxon>Ixodidae</taxon>
        <taxon>Rhipicephalinae</taxon>
        <taxon>Dermacentor</taxon>
    </lineage>
</organism>
<sequence length="134" mass="15607">MNSWIFSRGRFTRSRSILATPPQTWPRLPAPPRTSEPQQTASRTLPRTDIAVKLPPFREDWTEVRMAQVDAQFFLAHITQDRTRYAYVVAHLDGRYANEFQDILANSPTANLYEHLKTELIRRLPLSEDQEVNL</sequence>
<name>A0ACB8DHM5_DERSI</name>